<dbReference type="GO" id="GO:0003978">
    <property type="term" value="F:UDP-glucose 4-epimerase activity"/>
    <property type="evidence" value="ECO:0007669"/>
    <property type="project" value="UniProtKB-UniRule"/>
</dbReference>
<dbReference type="InterPro" id="IPR036291">
    <property type="entry name" value="NAD(P)-bd_dom_sf"/>
</dbReference>
<dbReference type="PRINTS" id="PR01713">
    <property type="entry name" value="NUCEPIMERASE"/>
</dbReference>
<evidence type="ECO:0000256" key="6">
    <source>
        <dbReference type="ARBA" id="ARBA00018569"/>
    </source>
</evidence>
<dbReference type="NCBIfam" id="TIGR01179">
    <property type="entry name" value="galE"/>
    <property type="match status" value="1"/>
</dbReference>
<dbReference type="EMBL" id="CAHPRB010000001">
    <property type="protein sequence ID" value="CAB5530954.1"/>
    <property type="molecule type" value="Genomic_DNA"/>
</dbReference>
<dbReference type="EMBL" id="MH325886">
    <property type="protein sequence ID" value="AWU66573.1"/>
    <property type="molecule type" value="Genomic_DNA"/>
</dbReference>
<dbReference type="PANTHER" id="PTHR43725">
    <property type="entry name" value="UDP-GLUCOSE 4-EPIMERASE"/>
    <property type="match status" value="1"/>
</dbReference>
<protein>
    <recommendedName>
        <fullName evidence="6 9">UDP-glucose 4-epimerase</fullName>
        <ecNumber evidence="5 9">5.1.3.2</ecNumber>
    </recommendedName>
</protein>
<sequence>MTLLVTGGTGYIGSHTVLQLIEGGYEVVVLDNLSNSSIESLRRVELLVSKNIPFVKADINDKDELKKILTSYNIEAVLHFAGLKSVGESVDKPLEYYINNVSGSLALLEAMKEANVYKFIFSSSATVYGNCSPVPNLEDSPVGSASCPYGTTKVVLEEILSDYAKSNNKLKIIALRYFNPAGAHPSGLIGEDPNGIPNNLVPYISQVAIGKLEKLFVYGGDYDTVDGTGVRDFIHVVDLAAGHVSALRHLDHVEGYEVFNLGTGQGVSVLQVIKAFEKASNLKINYEIVVRRPGDIAASWADVSKAEKILNWKARFNIDDMMYHTWNWQKKNPNGYKAG</sequence>
<dbReference type="RefSeq" id="WP_086523641.1">
    <property type="nucleotide sequence ID" value="NZ_CAHPRB010000001.1"/>
</dbReference>
<keyword evidence="7 9" id="KW-0520">NAD</keyword>
<evidence type="ECO:0000256" key="3">
    <source>
        <dbReference type="ARBA" id="ARBA00004947"/>
    </source>
</evidence>
<dbReference type="UniPathway" id="UPA00214"/>
<name>A0A2Z4C040_9ENTR</name>
<evidence type="ECO:0000256" key="5">
    <source>
        <dbReference type="ARBA" id="ARBA00013189"/>
    </source>
</evidence>
<comment type="pathway">
    <text evidence="3 9">Carbohydrate metabolism; galactose metabolism.</text>
</comment>
<feature type="domain" description="NAD(P)-binding" evidence="10">
    <location>
        <begin position="4"/>
        <end position="323"/>
    </location>
</feature>
<gene>
    <name evidence="11" type="primary">galE</name>
    <name evidence="12" type="synonym">galE_1</name>
    <name evidence="12" type="ORF">GHA_00296</name>
</gene>
<evidence type="ECO:0000256" key="8">
    <source>
        <dbReference type="ARBA" id="ARBA00023235"/>
    </source>
</evidence>
<evidence type="ECO:0000313" key="13">
    <source>
        <dbReference type="Proteomes" id="UP000835792"/>
    </source>
</evidence>
<dbReference type="Gene3D" id="3.40.50.720">
    <property type="entry name" value="NAD(P)-binding Rossmann-like Domain"/>
    <property type="match status" value="1"/>
</dbReference>
<dbReference type="Proteomes" id="UP000835792">
    <property type="component" value="Unassembled WGS sequence"/>
</dbReference>
<evidence type="ECO:0000313" key="12">
    <source>
        <dbReference type="EMBL" id="CAB5530954.1"/>
    </source>
</evidence>
<dbReference type="Pfam" id="PF16363">
    <property type="entry name" value="GDP_Man_Dehyd"/>
    <property type="match status" value="1"/>
</dbReference>
<evidence type="ECO:0000259" key="10">
    <source>
        <dbReference type="Pfam" id="PF16363"/>
    </source>
</evidence>
<evidence type="ECO:0000256" key="2">
    <source>
        <dbReference type="ARBA" id="ARBA00001911"/>
    </source>
</evidence>
<dbReference type="GeneID" id="83646075"/>
<dbReference type="AlphaFoldDB" id="A0A2Z4C040"/>
<proteinExistence type="inferred from homology"/>
<comment type="similarity">
    <text evidence="4 9">Belongs to the NAD(P)-dependent epimerase/dehydratase family.</text>
</comment>
<dbReference type="SUPFAM" id="SSF51735">
    <property type="entry name" value="NAD(P)-binding Rossmann-fold domains"/>
    <property type="match status" value="1"/>
</dbReference>
<dbReference type="InterPro" id="IPR016040">
    <property type="entry name" value="NAD(P)-bd_dom"/>
</dbReference>
<reference evidence="11" key="1">
    <citation type="submission" date="2018-05" db="EMBL/GenBank/DDBJ databases">
        <authorList>
            <person name="Lanie J.A."/>
            <person name="Ng W.-L."/>
            <person name="Kazmierczak K.M."/>
            <person name="Andrzejewski T.M."/>
            <person name="Davidsen T.M."/>
            <person name="Wayne K.J."/>
            <person name="Tettelin H."/>
            <person name="Glass J.I."/>
            <person name="Rusch D."/>
            <person name="Podicherti R."/>
            <person name="Tsui H.-C.T."/>
            <person name="Winkler M.E."/>
        </authorList>
    </citation>
    <scope>NUCLEOTIDE SEQUENCE</scope>
    <source>
        <strain evidence="11">O4_G3337</strain>
    </source>
</reference>
<dbReference type="Gene3D" id="3.90.25.10">
    <property type="entry name" value="UDP-galactose 4-epimerase, domain 1"/>
    <property type="match status" value="1"/>
</dbReference>
<accession>A0A2Z4C040</accession>
<keyword evidence="9" id="KW-0119">Carbohydrate metabolism</keyword>
<dbReference type="GO" id="GO:0005829">
    <property type="term" value="C:cytosol"/>
    <property type="evidence" value="ECO:0007669"/>
    <property type="project" value="TreeGrafter"/>
</dbReference>
<comment type="catalytic activity">
    <reaction evidence="1 9">
        <text>UDP-alpha-D-glucose = UDP-alpha-D-galactose</text>
        <dbReference type="Rhea" id="RHEA:22168"/>
        <dbReference type="ChEBI" id="CHEBI:58885"/>
        <dbReference type="ChEBI" id="CHEBI:66914"/>
        <dbReference type="EC" id="5.1.3.2"/>
    </reaction>
</comment>
<evidence type="ECO:0000256" key="9">
    <source>
        <dbReference type="RuleBase" id="RU366046"/>
    </source>
</evidence>
<comment type="subunit">
    <text evidence="9">Homodimer.</text>
</comment>
<reference evidence="12" key="2">
    <citation type="submission" date="2020-05" db="EMBL/GenBank/DDBJ databases">
        <authorList>
            <person name="Delgado-Blas J."/>
        </authorList>
    </citation>
    <scope>NUCLEOTIDE SEQUENCE</scope>
    <source>
        <strain evidence="12">BB1468</strain>
    </source>
</reference>
<dbReference type="InterPro" id="IPR005886">
    <property type="entry name" value="UDP_G4E"/>
</dbReference>
<evidence type="ECO:0000256" key="1">
    <source>
        <dbReference type="ARBA" id="ARBA00000083"/>
    </source>
</evidence>
<organism evidence="11">
    <name type="scientific">Citrobacter youngae</name>
    <dbReference type="NCBI Taxonomy" id="133448"/>
    <lineage>
        <taxon>Bacteria</taxon>
        <taxon>Pseudomonadati</taxon>
        <taxon>Pseudomonadota</taxon>
        <taxon>Gammaproteobacteria</taxon>
        <taxon>Enterobacterales</taxon>
        <taxon>Enterobacteriaceae</taxon>
        <taxon>Citrobacter</taxon>
        <taxon>Citrobacter freundii complex</taxon>
    </lineage>
</organism>
<evidence type="ECO:0000256" key="4">
    <source>
        <dbReference type="ARBA" id="ARBA00007637"/>
    </source>
</evidence>
<evidence type="ECO:0000313" key="11">
    <source>
        <dbReference type="EMBL" id="AWU66573.1"/>
    </source>
</evidence>
<dbReference type="NCBIfam" id="NF007956">
    <property type="entry name" value="PRK10675.1"/>
    <property type="match status" value="1"/>
</dbReference>
<dbReference type="GO" id="GO:0006012">
    <property type="term" value="P:galactose metabolic process"/>
    <property type="evidence" value="ECO:0007669"/>
    <property type="project" value="UniProtKB-UniPathway"/>
</dbReference>
<comment type="cofactor">
    <cofactor evidence="2 9">
        <name>NAD(+)</name>
        <dbReference type="ChEBI" id="CHEBI:57540"/>
    </cofactor>
</comment>
<evidence type="ECO:0000256" key="7">
    <source>
        <dbReference type="ARBA" id="ARBA00023027"/>
    </source>
</evidence>
<keyword evidence="8 9" id="KW-0413">Isomerase</keyword>
<dbReference type="PANTHER" id="PTHR43725:SF47">
    <property type="entry name" value="UDP-GLUCOSE 4-EPIMERASE"/>
    <property type="match status" value="1"/>
</dbReference>
<keyword evidence="13" id="KW-1185">Reference proteome</keyword>
<dbReference type="EC" id="5.1.3.2" evidence="5 9"/>
<dbReference type="CDD" id="cd05247">
    <property type="entry name" value="UDP_G4E_1_SDR_e"/>
    <property type="match status" value="1"/>
</dbReference>